<reference evidence="2 3" key="1">
    <citation type="submission" date="2018-12" db="EMBL/GenBank/DDBJ databases">
        <authorList>
            <consortium name="Pathogen Informatics"/>
        </authorList>
    </citation>
    <scope>NUCLEOTIDE SEQUENCE [LARGE SCALE GENOMIC DNA]</scope>
    <source>
        <strain evidence="2 3">NCTC10951</strain>
    </source>
</reference>
<proteinExistence type="predicted"/>
<dbReference type="Proteomes" id="UP000268658">
    <property type="component" value="Chromosome"/>
</dbReference>
<protein>
    <submittedName>
        <fullName evidence="2">Uncharacterized protein</fullName>
    </submittedName>
</protein>
<dbReference type="AlphaFoldDB" id="A0A448PPR9"/>
<name>A0A448PPR9_ACTVI</name>
<dbReference type="EMBL" id="LR134477">
    <property type="protein sequence ID" value="VEI18790.1"/>
    <property type="molecule type" value="Genomic_DNA"/>
</dbReference>
<gene>
    <name evidence="2" type="ORF">NCTC10951_02901</name>
</gene>
<feature type="compositionally biased region" description="Polar residues" evidence="1">
    <location>
        <begin position="9"/>
        <end position="19"/>
    </location>
</feature>
<feature type="region of interest" description="Disordered" evidence="1">
    <location>
        <begin position="1"/>
        <end position="35"/>
    </location>
</feature>
<organism evidence="2 3">
    <name type="scientific">Actinomyces viscosus</name>
    <dbReference type="NCBI Taxonomy" id="1656"/>
    <lineage>
        <taxon>Bacteria</taxon>
        <taxon>Bacillati</taxon>
        <taxon>Actinomycetota</taxon>
        <taxon>Actinomycetes</taxon>
        <taxon>Actinomycetales</taxon>
        <taxon>Actinomycetaceae</taxon>
        <taxon>Actinomyces</taxon>
    </lineage>
</organism>
<dbReference type="KEGG" id="avc:NCTC10951_02901"/>
<evidence type="ECO:0000313" key="3">
    <source>
        <dbReference type="Proteomes" id="UP000268658"/>
    </source>
</evidence>
<accession>A0A448PPR9</accession>
<evidence type="ECO:0000256" key="1">
    <source>
        <dbReference type="SAM" id="MobiDB-lite"/>
    </source>
</evidence>
<sequence length="35" mass="3779">MHSMGVELSCSTHGSTHYTPTLVHRSGNRGSVRVP</sequence>
<evidence type="ECO:0000313" key="2">
    <source>
        <dbReference type="EMBL" id="VEI18790.1"/>
    </source>
</evidence>